<evidence type="ECO:0000256" key="2">
    <source>
        <dbReference type="SAM" id="Phobius"/>
    </source>
</evidence>
<feature type="region of interest" description="Disordered" evidence="1">
    <location>
        <begin position="422"/>
        <end position="493"/>
    </location>
</feature>
<protein>
    <submittedName>
        <fullName evidence="3">Uncharacterized protein</fullName>
    </submittedName>
</protein>
<dbReference type="EMBL" id="JAINUG010000182">
    <property type="protein sequence ID" value="KAJ8389462.1"/>
    <property type="molecule type" value="Genomic_DNA"/>
</dbReference>
<organism evidence="3 4">
    <name type="scientific">Aldrovandia affinis</name>
    <dbReference type="NCBI Taxonomy" id="143900"/>
    <lineage>
        <taxon>Eukaryota</taxon>
        <taxon>Metazoa</taxon>
        <taxon>Chordata</taxon>
        <taxon>Craniata</taxon>
        <taxon>Vertebrata</taxon>
        <taxon>Euteleostomi</taxon>
        <taxon>Actinopterygii</taxon>
        <taxon>Neopterygii</taxon>
        <taxon>Teleostei</taxon>
        <taxon>Notacanthiformes</taxon>
        <taxon>Halosauridae</taxon>
        <taxon>Aldrovandia</taxon>
    </lineage>
</organism>
<feature type="compositionally biased region" description="Low complexity" evidence="1">
    <location>
        <begin position="429"/>
        <end position="440"/>
    </location>
</feature>
<keyword evidence="2" id="KW-0812">Transmembrane</keyword>
<sequence>MRDGEVVSPDAKVNPQLSHLILEDVGEEDEGVYVIKRSDTPEDVKHFILMVRDCPIEHHLKYGETYYISLSDISGPVTLEFRPSAVQPNQTSDPMVLLLNQTWVPTEEYTGRLSASERRVSLHTVTGTDEGSYTILDSEGIVRKRTCLNVKDHQNFFHLSYAKTLKIDLILDRSKVKVLYTPHYDQRTLLIVDQGELVEPVDPSLANRLSVDGSMCILERVRYSDSGHFRVTDLQGFTISNVYLEVEAYKLSTLYVVLISLVSLLFFLLCLCLMSCLVKVHRRAERAKAIARIAQEAGKGGGEAFRQRIAIVCLPKSVRRNVFLVVHEAYTRFSEESTTRSQWDSNTDNTEVNIKGLEVSKGGRYHTLSSDKNFLDMSDSGVEFNISGLPLDSDTDVPRTYISHKLLLDSDHHNGCATAAPEAVPSAKQTPNSQPSSSPTLEARAGASPEAGPTGAAPPLEADPSARPVTEVDKVSAPPGAADQSVSSESTAA</sequence>
<reference evidence="3" key="1">
    <citation type="journal article" date="2023" name="Science">
        <title>Genome structures resolve the early diversification of teleost fishes.</title>
        <authorList>
            <person name="Parey E."/>
            <person name="Louis A."/>
            <person name="Montfort J."/>
            <person name="Bouchez O."/>
            <person name="Roques C."/>
            <person name="Iampietro C."/>
            <person name="Lluch J."/>
            <person name="Castinel A."/>
            <person name="Donnadieu C."/>
            <person name="Desvignes T."/>
            <person name="Floi Bucao C."/>
            <person name="Jouanno E."/>
            <person name="Wen M."/>
            <person name="Mejri S."/>
            <person name="Dirks R."/>
            <person name="Jansen H."/>
            <person name="Henkel C."/>
            <person name="Chen W.J."/>
            <person name="Zahm M."/>
            <person name="Cabau C."/>
            <person name="Klopp C."/>
            <person name="Thompson A.W."/>
            <person name="Robinson-Rechavi M."/>
            <person name="Braasch I."/>
            <person name="Lecointre G."/>
            <person name="Bobe J."/>
            <person name="Postlethwait J.H."/>
            <person name="Berthelot C."/>
            <person name="Roest Crollius H."/>
            <person name="Guiguen Y."/>
        </authorList>
    </citation>
    <scope>NUCLEOTIDE SEQUENCE</scope>
    <source>
        <strain evidence="3">NC1722</strain>
    </source>
</reference>
<proteinExistence type="predicted"/>
<accession>A0AAD7RSE0</accession>
<feature type="compositionally biased region" description="Polar residues" evidence="1">
    <location>
        <begin position="484"/>
        <end position="493"/>
    </location>
</feature>
<gene>
    <name evidence="3" type="ORF">AAFF_G00120000</name>
</gene>
<feature type="transmembrane region" description="Helical" evidence="2">
    <location>
        <begin position="254"/>
        <end position="278"/>
    </location>
</feature>
<comment type="caution">
    <text evidence="3">The sequence shown here is derived from an EMBL/GenBank/DDBJ whole genome shotgun (WGS) entry which is preliminary data.</text>
</comment>
<dbReference type="Proteomes" id="UP001221898">
    <property type="component" value="Unassembled WGS sequence"/>
</dbReference>
<evidence type="ECO:0000313" key="3">
    <source>
        <dbReference type="EMBL" id="KAJ8389462.1"/>
    </source>
</evidence>
<evidence type="ECO:0000256" key="1">
    <source>
        <dbReference type="SAM" id="MobiDB-lite"/>
    </source>
</evidence>
<keyword evidence="2" id="KW-0472">Membrane</keyword>
<name>A0AAD7RSE0_9TELE</name>
<keyword evidence="4" id="KW-1185">Reference proteome</keyword>
<keyword evidence="2" id="KW-1133">Transmembrane helix</keyword>
<evidence type="ECO:0000313" key="4">
    <source>
        <dbReference type="Proteomes" id="UP001221898"/>
    </source>
</evidence>
<dbReference type="AlphaFoldDB" id="A0AAD7RSE0"/>